<evidence type="ECO:0000313" key="4">
    <source>
        <dbReference type="Proteomes" id="UP000011087"/>
    </source>
</evidence>
<dbReference type="EnsemblProtists" id="EKX46561">
    <property type="protein sequence ID" value="EKX46561"/>
    <property type="gene ID" value="GUITHDRAFT_107765"/>
</dbReference>
<dbReference type="Gene3D" id="3.40.50.1110">
    <property type="entry name" value="SGNH hydrolase"/>
    <property type="match status" value="1"/>
</dbReference>
<dbReference type="Pfam" id="PF13472">
    <property type="entry name" value="Lipase_GDSL_2"/>
    <property type="match status" value="1"/>
</dbReference>
<reference evidence="3" key="3">
    <citation type="submission" date="2015-06" db="UniProtKB">
        <authorList>
            <consortium name="EnsemblProtists"/>
        </authorList>
    </citation>
    <scope>IDENTIFICATION</scope>
</reference>
<dbReference type="AlphaFoldDB" id="L1JDG4"/>
<dbReference type="CDD" id="cd00229">
    <property type="entry name" value="SGNH_hydrolase"/>
    <property type="match status" value="1"/>
</dbReference>
<dbReference type="GeneID" id="17303097"/>
<dbReference type="InterPro" id="IPR013830">
    <property type="entry name" value="SGNH_hydro"/>
</dbReference>
<dbReference type="OrthoDB" id="408760at2759"/>
<reference evidence="2 4" key="1">
    <citation type="journal article" date="2012" name="Nature">
        <title>Algal genomes reveal evolutionary mosaicism and the fate of nucleomorphs.</title>
        <authorList>
            <consortium name="DOE Joint Genome Institute"/>
            <person name="Curtis B.A."/>
            <person name="Tanifuji G."/>
            <person name="Burki F."/>
            <person name="Gruber A."/>
            <person name="Irimia M."/>
            <person name="Maruyama S."/>
            <person name="Arias M.C."/>
            <person name="Ball S.G."/>
            <person name="Gile G.H."/>
            <person name="Hirakawa Y."/>
            <person name="Hopkins J.F."/>
            <person name="Kuo A."/>
            <person name="Rensing S.A."/>
            <person name="Schmutz J."/>
            <person name="Symeonidi A."/>
            <person name="Elias M."/>
            <person name="Eveleigh R.J."/>
            <person name="Herman E.K."/>
            <person name="Klute M.J."/>
            <person name="Nakayama T."/>
            <person name="Obornik M."/>
            <person name="Reyes-Prieto A."/>
            <person name="Armbrust E.V."/>
            <person name="Aves S.J."/>
            <person name="Beiko R.G."/>
            <person name="Coutinho P."/>
            <person name="Dacks J.B."/>
            <person name="Durnford D.G."/>
            <person name="Fast N.M."/>
            <person name="Green B.R."/>
            <person name="Grisdale C.J."/>
            <person name="Hempel F."/>
            <person name="Henrissat B."/>
            <person name="Hoppner M.P."/>
            <person name="Ishida K."/>
            <person name="Kim E."/>
            <person name="Koreny L."/>
            <person name="Kroth P.G."/>
            <person name="Liu Y."/>
            <person name="Malik S.B."/>
            <person name="Maier U.G."/>
            <person name="McRose D."/>
            <person name="Mock T."/>
            <person name="Neilson J.A."/>
            <person name="Onodera N.T."/>
            <person name="Poole A.M."/>
            <person name="Pritham E.J."/>
            <person name="Richards T.A."/>
            <person name="Rocap G."/>
            <person name="Roy S.W."/>
            <person name="Sarai C."/>
            <person name="Schaack S."/>
            <person name="Shirato S."/>
            <person name="Slamovits C.H."/>
            <person name="Spencer D.F."/>
            <person name="Suzuki S."/>
            <person name="Worden A.Z."/>
            <person name="Zauner S."/>
            <person name="Barry K."/>
            <person name="Bell C."/>
            <person name="Bharti A.K."/>
            <person name="Crow J.A."/>
            <person name="Grimwood J."/>
            <person name="Kramer R."/>
            <person name="Lindquist E."/>
            <person name="Lucas S."/>
            <person name="Salamov A."/>
            <person name="McFadden G.I."/>
            <person name="Lane C.E."/>
            <person name="Keeling P.J."/>
            <person name="Gray M.W."/>
            <person name="Grigoriev I.V."/>
            <person name="Archibald J.M."/>
        </authorList>
    </citation>
    <scope>NUCLEOTIDE SEQUENCE</scope>
    <source>
        <strain evidence="2 4">CCMP2712</strain>
    </source>
</reference>
<proteinExistence type="predicted"/>
<dbReference type="RefSeq" id="XP_005833541.1">
    <property type="nucleotide sequence ID" value="XM_005833484.1"/>
</dbReference>
<name>L1JDG4_GUITC</name>
<reference evidence="4" key="2">
    <citation type="submission" date="2012-11" db="EMBL/GenBank/DDBJ databases">
        <authorList>
            <person name="Kuo A."/>
            <person name="Curtis B.A."/>
            <person name="Tanifuji G."/>
            <person name="Burki F."/>
            <person name="Gruber A."/>
            <person name="Irimia M."/>
            <person name="Maruyama S."/>
            <person name="Arias M.C."/>
            <person name="Ball S.G."/>
            <person name="Gile G.H."/>
            <person name="Hirakawa Y."/>
            <person name="Hopkins J.F."/>
            <person name="Rensing S.A."/>
            <person name="Schmutz J."/>
            <person name="Symeonidi A."/>
            <person name="Elias M."/>
            <person name="Eveleigh R.J."/>
            <person name="Herman E.K."/>
            <person name="Klute M.J."/>
            <person name="Nakayama T."/>
            <person name="Obornik M."/>
            <person name="Reyes-Prieto A."/>
            <person name="Armbrust E.V."/>
            <person name="Aves S.J."/>
            <person name="Beiko R.G."/>
            <person name="Coutinho P."/>
            <person name="Dacks J.B."/>
            <person name="Durnford D.G."/>
            <person name="Fast N.M."/>
            <person name="Green B.R."/>
            <person name="Grisdale C."/>
            <person name="Hempe F."/>
            <person name="Henrissat B."/>
            <person name="Hoppner M.P."/>
            <person name="Ishida K.-I."/>
            <person name="Kim E."/>
            <person name="Koreny L."/>
            <person name="Kroth P.G."/>
            <person name="Liu Y."/>
            <person name="Malik S.-B."/>
            <person name="Maier U.G."/>
            <person name="McRose D."/>
            <person name="Mock T."/>
            <person name="Neilson J.A."/>
            <person name="Onodera N.T."/>
            <person name="Poole A.M."/>
            <person name="Pritham E.J."/>
            <person name="Richards T.A."/>
            <person name="Rocap G."/>
            <person name="Roy S.W."/>
            <person name="Sarai C."/>
            <person name="Schaack S."/>
            <person name="Shirato S."/>
            <person name="Slamovits C.H."/>
            <person name="Spencer D.F."/>
            <person name="Suzuki S."/>
            <person name="Worden A.Z."/>
            <person name="Zauner S."/>
            <person name="Barry K."/>
            <person name="Bell C."/>
            <person name="Bharti A.K."/>
            <person name="Crow J.A."/>
            <person name="Grimwood J."/>
            <person name="Kramer R."/>
            <person name="Lindquist E."/>
            <person name="Lucas S."/>
            <person name="Salamov A."/>
            <person name="McFadden G.I."/>
            <person name="Lane C.E."/>
            <person name="Keeling P.J."/>
            <person name="Gray M.W."/>
            <person name="Grigoriev I.V."/>
            <person name="Archibald J.M."/>
        </authorList>
    </citation>
    <scope>NUCLEOTIDE SEQUENCE</scope>
    <source>
        <strain evidence="4">CCMP2712</strain>
    </source>
</reference>
<evidence type="ECO:0000313" key="2">
    <source>
        <dbReference type="EMBL" id="EKX46561.1"/>
    </source>
</evidence>
<dbReference type="KEGG" id="gtt:GUITHDRAFT_107765"/>
<dbReference type="EMBL" id="JH992994">
    <property type="protein sequence ID" value="EKX46561.1"/>
    <property type="molecule type" value="Genomic_DNA"/>
</dbReference>
<dbReference type="Proteomes" id="UP000011087">
    <property type="component" value="Unassembled WGS sequence"/>
</dbReference>
<protein>
    <recommendedName>
        <fullName evidence="1">SGNH hydrolase-type esterase domain-containing protein</fullName>
    </recommendedName>
</protein>
<dbReference type="HOGENOM" id="CLU_1242145_0_0_1"/>
<keyword evidence="4" id="KW-1185">Reference proteome</keyword>
<dbReference type="SUPFAM" id="SSF52266">
    <property type="entry name" value="SGNH hydrolase"/>
    <property type="match status" value="1"/>
</dbReference>
<feature type="domain" description="SGNH hydrolase-type esterase" evidence="1">
    <location>
        <begin position="33"/>
        <end position="204"/>
    </location>
</feature>
<evidence type="ECO:0000313" key="3">
    <source>
        <dbReference type="EnsemblProtists" id="EKX46561"/>
    </source>
</evidence>
<organism evidence="2">
    <name type="scientific">Guillardia theta (strain CCMP2712)</name>
    <name type="common">Cryptophyte</name>
    <dbReference type="NCBI Taxonomy" id="905079"/>
    <lineage>
        <taxon>Eukaryota</taxon>
        <taxon>Cryptophyceae</taxon>
        <taxon>Pyrenomonadales</taxon>
        <taxon>Geminigeraceae</taxon>
        <taxon>Guillardia</taxon>
    </lineage>
</organism>
<dbReference type="PaxDb" id="55529-EKX46561"/>
<dbReference type="InterPro" id="IPR036514">
    <property type="entry name" value="SGNH_hydro_sf"/>
</dbReference>
<gene>
    <name evidence="2" type="ORF">GUITHDRAFT_107765</name>
</gene>
<sequence length="223" mass="25647">MFLAVPVSHPYVPCYPRETRKVGRIEQRKRILCFGDSLTAGYYAQGNRFHPYANLLKKLLGVEVDYIGLSGWTTRQMCDSKDSDSCVDVVRRQELVSSKFDAHQYFDRQILEGTPILSNLRTLHAIARQFGCKTVALTIPELAAERRQPQIHETRLRVNEAILQRKIDCDLVVDIDKVLPLAKATQVQRMSIWEPDGLHCNLRGMIPSREPFRVRSPKSFDFM</sequence>
<accession>L1JDG4</accession>
<evidence type="ECO:0000259" key="1">
    <source>
        <dbReference type="Pfam" id="PF13472"/>
    </source>
</evidence>
<dbReference type="OMA" id="MGNHIAD"/>